<evidence type="ECO:0000313" key="2">
    <source>
        <dbReference type="Proteomes" id="UP000652761"/>
    </source>
</evidence>
<sequence length="135" mass="15820">MPTPSLAPVGIFGWLSAPRTRLEPLRHSLCPQQYAFKSKEEEWFSHLPEKVTETYQAIVFSEVWLWWLGYDELRPESLKVQGTGLQLCGLQVWCWLVSTILWLYCVVVERQLDLSFWTARLRGVEVELCFVKVML</sequence>
<dbReference type="Proteomes" id="UP000652761">
    <property type="component" value="Unassembled WGS sequence"/>
</dbReference>
<accession>A0A843TH36</accession>
<protein>
    <submittedName>
        <fullName evidence="1">Uncharacterized protein</fullName>
    </submittedName>
</protein>
<dbReference type="AlphaFoldDB" id="A0A843TH36"/>
<keyword evidence="2" id="KW-1185">Reference proteome</keyword>
<evidence type="ECO:0000313" key="1">
    <source>
        <dbReference type="EMBL" id="MQL68813.1"/>
    </source>
</evidence>
<proteinExistence type="predicted"/>
<comment type="caution">
    <text evidence="1">The sequence shown here is derived from an EMBL/GenBank/DDBJ whole genome shotgun (WGS) entry which is preliminary data.</text>
</comment>
<reference evidence="1" key="1">
    <citation type="submission" date="2017-07" db="EMBL/GenBank/DDBJ databases">
        <title>Taro Niue Genome Assembly and Annotation.</title>
        <authorList>
            <person name="Atibalentja N."/>
            <person name="Keating K."/>
            <person name="Fields C.J."/>
        </authorList>
    </citation>
    <scope>NUCLEOTIDE SEQUENCE</scope>
    <source>
        <strain evidence="1">Niue_2</strain>
        <tissue evidence="1">Leaf</tissue>
    </source>
</reference>
<gene>
    <name evidence="1" type="ORF">Taro_001079</name>
</gene>
<dbReference type="EMBL" id="NMUH01000022">
    <property type="protein sequence ID" value="MQL68813.1"/>
    <property type="molecule type" value="Genomic_DNA"/>
</dbReference>
<organism evidence="1 2">
    <name type="scientific">Colocasia esculenta</name>
    <name type="common">Wild taro</name>
    <name type="synonym">Arum esculentum</name>
    <dbReference type="NCBI Taxonomy" id="4460"/>
    <lineage>
        <taxon>Eukaryota</taxon>
        <taxon>Viridiplantae</taxon>
        <taxon>Streptophyta</taxon>
        <taxon>Embryophyta</taxon>
        <taxon>Tracheophyta</taxon>
        <taxon>Spermatophyta</taxon>
        <taxon>Magnoliopsida</taxon>
        <taxon>Liliopsida</taxon>
        <taxon>Araceae</taxon>
        <taxon>Aroideae</taxon>
        <taxon>Colocasieae</taxon>
        <taxon>Colocasia</taxon>
    </lineage>
</organism>
<name>A0A843TH36_COLES</name>